<dbReference type="RefSeq" id="WP_213531241.1">
    <property type="nucleotide sequence ID" value="NZ_BOVJ01000201.1"/>
</dbReference>
<dbReference type="EMBL" id="BOVJ01000201">
    <property type="protein sequence ID" value="GIQ66675.1"/>
    <property type="molecule type" value="Genomic_DNA"/>
</dbReference>
<comment type="caution">
    <text evidence="2">The sequence shown here is derived from an EMBL/GenBank/DDBJ whole genome shotgun (WGS) entry which is preliminary data.</text>
</comment>
<name>A0ABQ4NEL4_9BACL</name>
<evidence type="ECO:0000313" key="3">
    <source>
        <dbReference type="Proteomes" id="UP000680304"/>
    </source>
</evidence>
<feature type="chain" id="PRO_5045315708" description="DUF5643 domain-containing protein" evidence="1">
    <location>
        <begin position="30"/>
        <end position="314"/>
    </location>
</feature>
<keyword evidence="1" id="KW-0732">Signal</keyword>
<dbReference type="Gene3D" id="2.50.20.20">
    <property type="match status" value="1"/>
</dbReference>
<organism evidence="2 3">
    <name type="scientific">Paenibacillus cisolokensis</name>
    <dbReference type="NCBI Taxonomy" id="1658519"/>
    <lineage>
        <taxon>Bacteria</taxon>
        <taxon>Bacillati</taxon>
        <taxon>Bacillota</taxon>
        <taxon>Bacilli</taxon>
        <taxon>Bacillales</taxon>
        <taxon>Paenibacillaceae</taxon>
        <taxon>Paenibacillus</taxon>
    </lineage>
</organism>
<sequence length="314" mass="33829">MPHKAKRVKIRAVRLLAVAALLAAAVALAAACSNERQESPASGDKAGGSHTEAAVQAGDAKEWLDKAASSFKGVDVFGIDMKLDQRLTTDGQTSELVIANEGNVSIEPLVMRQTVESTFDGQTDKLAAYLTPDGYFTQDLVTGEWSRMDESELPKIKASMSDYQIAPADQMKRLARHAAAFSATKDDEGNVVLAYEGDGAGEDARALLIDVLTVTLGGGALPEGVEDSIETETMSYRIVLDPDTARPVTVDVTADLTLEFEPGHPSKLTQTMSVRYDDWGEPFEADVPDEAKRAPEVIIPDAETMEELEKLLEE</sequence>
<reference evidence="2 3" key="1">
    <citation type="submission" date="2021-04" db="EMBL/GenBank/DDBJ databases">
        <title>Draft genome sequence of Paenibacillus cisolokensis, LC2-13A.</title>
        <authorList>
            <person name="Uke A."/>
            <person name="Chhe C."/>
            <person name="Baramee S."/>
            <person name="Kosugi A."/>
        </authorList>
    </citation>
    <scope>NUCLEOTIDE SEQUENCE [LARGE SCALE GENOMIC DNA]</scope>
    <source>
        <strain evidence="2 3">LC2-13A</strain>
    </source>
</reference>
<gene>
    <name evidence="2" type="ORF">PACILC2_52430</name>
</gene>
<dbReference type="Pfam" id="PF20316">
    <property type="entry name" value="DUF6612"/>
    <property type="match status" value="1"/>
</dbReference>
<dbReference type="Proteomes" id="UP000680304">
    <property type="component" value="Unassembled WGS sequence"/>
</dbReference>
<evidence type="ECO:0000256" key="1">
    <source>
        <dbReference type="SAM" id="SignalP"/>
    </source>
</evidence>
<keyword evidence="3" id="KW-1185">Reference proteome</keyword>
<dbReference type="InterPro" id="IPR046720">
    <property type="entry name" value="DUF6612"/>
</dbReference>
<feature type="signal peptide" evidence="1">
    <location>
        <begin position="1"/>
        <end position="29"/>
    </location>
</feature>
<protein>
    <recommendedName>
        <fullName evidence="4">DUF5643 domain-containing protein</fullName>
    </recommendedName>
</protein>
<accession>A0ABQ4NEL4</accession>
<proteinExistence type="predicted"/>
<evidence type="ECO:0008006" key="4">
    <source>
        <dbReference type="Google" id="ProtNLM"/>
    </source>
</evidence>
<evidence type="ECO:0000313" key="2">
    <source>
        <dbReference type="EMBL" id="GIQ66675.1"/>
    </source>
</evidence>
<dbReference type="PROSITE" id="PS51257">
    <property type="entry name" value="PROKAR_LIPOPROTEIN"/>
    <property type="match status" value="1"/>
</dbReference>